<feature type="transmembrane region" description="Helical" evidence="4">
    <location>
        <begin position="80"/>
        <end position="98"/>
    </location>
</feature>
<evidence type="ECO:0000313" key="6">
    <source>
        <dbReference type="EMBL" id="UUX51402.1"/>
    </source>
</evidence>
<feature type="transmembrane region" description="Helical" evidence="4">
    <location>
        <begin position="192"/>
        <end position="209"/>
    </location>
</feature>
<sequence length="438" mass="47244">MVDRRALARLRLAERQGLKLAILCRTAAVAAGIVWFISAWNAVGATPSTLGLTALTLYALIGIASYSVIGTRFERWWVKYALYAIDILGVCAFLVVIPVNSSAPGLPQVIAFRSFGIYFLFPLLAMACLTLSWRLVAWSGLVSVAGWWSSFGIAIAGMEQRISWSDLPHEATEAQFLSVFLSPDFVGYGSRIQETGLLLIAAMILALAVHRARRVFLAQVAAEIAREQMVRTFGRFVPETIAERLASDRGALTPQVRHGVALVLDIEEFTKYADGRDPAEVISTLGTFLADAADAISAHEGVVISFTGDGLLAAFNTPLEIRDPERAALDAASDLLAAAEENGFRVRIGLAAGPIATGRVGSDRRQAFTIYGDTVNRAARFEVLAKEVGATVLADAGVAEKSKPEDRLKPLGEYRVRGFEAPLPVWSKELVALPGKPD</sequence>
<dbReference type="PANTHER" id="PTHR43081:SF17">
    <property type="entry name" value="BLL5647 PROTEIN"/>
    <property type="match status" value="1"/>
</dbReference>
<dbReference type="RefSeq" id="WP_257770863.1">
    <property type="nucleotide sequence ID" value="NZ_CP102480.1"/>
</dbReference>
<dbReference type="EMBL" id="CP102480">
    <property type="protein sequence ID" value="UUX51402.1"/>
    <property type="molecule type" value="Genomic_DNA"/>
</dbReference>
<evidence type="ECO:0000259" key="5">
    <source>
        <dbReference type="PROSITE" id="PS50125"/>
    </source>
</evidence>
<dbReference type="SUPFAM" id="SSF55073">
    <property type="entry name" value="Nucleotide cyclase"/>
    <property type="match status" value="1"/>
</dbReference>
<feature type="transmembrane region" description="Helical" evidence="4">
    <location>
        <begin position="49"/>
        <end position="68"/>
    </location>
</feature>
<feature type="domain" description="Guanylate cyclase" evidence="5">
    <location>
        <begin position="260"/>
        <end position="382"/>
    </location>
</feature>
<keyword evidence="4" id="KW-1133">Transmembrane helix</keyword>
<feature type="transmembrane region" description="Helical" evidence="4">
    <location>
        <begin position="20"/>
        <end position="43"/>
    </location>
</feature>
<dbReference type="Pfam" id="PF00211">
    <property type="entry name" value="Guanylate_cyc"/>
    <property type="match status" value="1"/>
</dbReference>
<dbReference type="KEGG" id="naci:NUH88_06825"/>
<evidence type="ECO:0000313" key="7">
    <source>
        <dbReference type="Proteomes" id="UP001060336"/>
    </source>
</evidence>
<evidence type="ECO:0000256" key="3">
    <source>
        <dbReference type="ARBA" id="ARBA00023136"/>
    </source>
</evidence>
<evidence type="ECO:0000256" key="1">
    <source>
        <dbReference type="ARBA" id="ARBA00004651"/>
    </source>
</evidence>
<gene>
    <name evidence="6" type="ORF">NUH88_06825</name>
</gene>
<comment type="subcellular location">
    <subcellularLocation>
        <location evidence="1">Cell membrane</location>
        <topology evidence="1">Multi-pass membrane protein</topology>
    </subcellularLocation>
</comment>
<keyword evidence="2" id="KW-1003">Cell membrane</keyword>
<dbReference type="GO" id="GO:0035556">
    <property type="term" value="P:intracellular signal transduction"/>
    <property type="evidence" value="ECO:0007669"/>
    <property type="project" value="InterPro"/>
</dbReference>
<organism evidence="6 7">
    <name type="scientific">Nisaea acidiphila</name>
    <dbReference type="NCBI Taxonomy" id="1862145"/>
    <lineage>
        <taxon>Bacteria</taxon>
        <taxon>Pseudomonadati</taxon>
        <taxon>Pseudomonadota</taxon>
        <taxon>Alphaproteobacteria</taxon>
        <taxon>Rhodospirillales</taxon>
        <taxon>Thalassobaculaceae</taxon>
        <taxon>Nisaea</taxon>
    </lineage>
</organism>
<reference evidence="6" key="1">
    <citation type="submission" date="2022-08" db="EMBL/GenBank/DDBJ databases">
        <title>Nisaea acidiphila sp. nov., isolated from a marine algal debris and emended description of the genus Nisaea Urios et al. 2008.</title>
        <authorList>
            <person name="Kwon K."/>
        </authorList>
    </citation>
    <scope>NUCLEOTIDE SEQUENCE</scope>
    <source>
        <strain evidence="6">MEBiC11861</strain>
    </source>
</reference>
<protein>
    <submittedName>
        <fullName evidence="6">Adenylate/guanylate cyclase domain-containing protein</fullName>
    </submittedName>
</protein>
<proteinExistence type="predicted"/>
<dbReference type="AlphaFoldDB" id="A0A9J7AX88"/>
<keyword evidence="7" id="KW-1185">Reference proteome</keyword>
<dbReference type="Gene3D" id="3.30.70.1230">
    <property type="entry name" value="Nucleotide cyclase"/>
    <property type="match status" value="1"/>
</dbReference>
<dbReference type="Proteomes" id="UP001060336">
    <property type="component" value="Chromosome"/>
</dbReference>
<dbReference type="SMART" id="SM00044">
    <property type="entry name" value="CYCc"/>
    <property type="match status" value="1"/>
</dbReference>
<dbReference type="PROSITE" id="PS50125">
    <property type="entry name" value="GUANYLATE_CYCLASE_2"/>
    <property type="match status" value="1"/>
</dbReference>
<feature type="transmembrane region" description="Helical" evidence="4">
    <location>
        <begin position="110"/>
        <end position="129"/>
    </location>
</feature>
<name>A0A9J7AX88_9PROT</name>
<dbReference type="PANTHER" id="PTHR43081">
    <property type="entry name" value="ADENYLATE CYCLASE, TERMINAL-DIFFERENTIATION SPECIFIC-RELATED"/>
    <property type="match status" value="1"/>
</dbReference>
<evidence type="ECO:0000256" key="2">
    <source>
        <dbReference type="ARBA" id="ARBA00022475"/>
    </source>
</evidence>
<dbReference type="InterPro" id="IPR050697">
    <property type="entry name" value="Adenylyl/Guanylyl_Cyclase_3/4"/>
</dbReference>
<dbReference type="GO" id="GO:0006171">
    <property type="term" value="P:cAMP biosynthetic process"/>
    <property type="evidence" value="ECO:0007669"/>
    <property type="project" value="TreeGrafter"/>
</dbReference>
<feature type="transmembrane region" description="Helical" evidence="4">
    <location>
        <begin position="136"/>
        <end position="158"/>
    </location>
</feature>
<keyword evidence="3 4" id="KW-0472">Membrane</keyword>
<accession>A0A9J7AX88</accession>
<dbReference type="InterPro" id="IPR029787">
    <property type="entry name" value="Nucleotide_cyclase"/>
</dbReference>
<dbReference type="GO" id="GO:0005886">
    <property type="term" value="C:plasma membrane"/>
    <property type="evidence" value="ECO:0007669"/>
    <property type="project" value="UniProtKB-SubCell"/>
</dbReference>
<dbReference type="CDD" id="cd07302">
    <property type="entry name" value="CHD"/>
    <property type="match status" value="1"/>
</dbReference>
<keyword evidence="4" id="KW-0812">Transmembrane</keyword>
<dbReference type="GO" id="GO:0004016">
    <property type="term" value="F:adenylate cyclase activity"/>
    <property type="evidence" value="ECO:0007669"/>
    <property type="project" value="UniProtKB-ARBA"/>
</dbReference>
<dbReference type="InterPro" id="IPR001054">
    <property type="entry name" value="A/G_cyclase"/>
</dbReference>
<evidence type="ECO:0000256" key="4">
    <source>
        <dbReference type="SAM" id="Phobius"/>
    </source>
</evidence>